<dbReference type="Gene3D" id="3.30.1490.100">
    <property type="entry name" value="DNA polymerase, Y-family, little finger domain"/>
    <property type="match status" value="1"/>
</dbReference>
<keyword evidence="20" id="KW-1185">Reference proteome</keyword>
<evidence type="ECO:0000256" key="1">
    <source>
        <dbReference type="ARBA" id="ARBA00004496"/>
    </source>
</evidence>
<evidence type="ECO:0000256" key="8">
    <source>
        <dbReference type="ARBA" id="ARBA00022705"/>
    </source>
</evidence>
<comment type="catalytic activity">
    <reaction evidence="16 17">
        <text>DNA(n) + a 2'-deoxyribonucleoside 5'-triphosphate = DNA(n+1) + diphosphate</text>
        <dbReference type="Rhea" id="RHEA:22508"/>
        <dbReference type="Rhea" id="RHEA-COMP:17339"/>
        <dbReference type="Rhea" id="RHEA-COMP:17340"/>
        <dbReference type="ChEBI" id="CHEBI:33019"/>
        <dbReference type="ChEBI" id="CHEBI:61560"/>
        <dbReference type="ChEBI" id="CHEBI:173112"/>
        <dbReference type="EC" id="2.7.7.7"/>
    </reaction>
</comment>
<comment type="subunit">
    <text evidence="3 17">Monomer.</text>
</comment>
<keyword evidence="9 17" id="KW-0479">Metal-binding</keyword>
<dbReference type="RefSeq" id="WP_188659254.1">
    <property type="nucleotide sequence ID" value="NZ_BMIH01000003.1"/>
</dbReference>
<dbReference type="FunFam" id="3.40.1170.60:FF:000001">
    <property type="entry name" value="DNA polymerase IV"/>
    <property type="match status" value="1"/>
</dbReference>
<evidence type="ECO:0000256" key="14">
    <source>
        <dbReference type="ARBA" id="ARBA00023204"/>
    </source>
</evidence>
<dbReference type="GO" id="GO:0003887">
    <property type="term" value="F:DNA-directed DNA polymerase activity"/>
    <property type="evidence" value="ECO:0007669"/>
    <property type="project" value="UniProtKB-UniRule"/>
</dbReference>
<dbReference type="InterPro" id="IPR043128">
    <property type="entry name" value="Rev_trsase/Diguanyl_cyclase"/>
</dbReference>
<dbReference type="InterPro" id="IPR024728">
    <property type="entry name" value="PolY_HhH_motif"/>
</dbReference>
<evidence type="ECO:0000256" key="3">
    <source>
        <dbReference type="ARBA" id="ARBA00011245"/>
    </source>
</evidence>
<evidence type="ECO:0000256" key="12">
    <source>
        <dbReference type="ARBA" id="ARBA00022932"/>
    </source>
</evidence>
<dbReference type="AlphaFoldDB" id="A0A916T8M8"/>
<evidence type="ECO:0000256" key="15">
    <source>
        <dbReference type="ARBA" id="ARBA00025589"/>
    </source>
</evidence>
<evidence type="ECO:0000256" key="5">
    <source>
        <dbReference type="ARBA" id="ARBA00022490"/>
    </source>
</evidence>
<dbReference type="EC" id="2.7.7.7" evidence="17"/>
<dbReference type="CDD" id="cd03586">
    <property type="entry name" value="PolY_Pol_IV_kappa"/>
    <property type="match status" value="1"/>
</dbReference>
<evidence type="ECO:0000256" key="4">
    <source>
        <dbReference type="ARBA" id="ARBA00022457"/>
    </source>
</evidence>
<dbReference type="FunFam" id="3.30.1490.100:FF:000004">
    <property type="entry name" value="DNA polymerase IV"/>
    <property type="match status" value="1"/>
</dbReference>
<dbReference type="InterPro" id="IPR022880">
    <property type="entry name" value="DNApol_IV"/>
</dbReference>
<proteinExistence type="inferred from homology"/>
<reference evidence="19" key="2">
    <citation type="submission" date="2020-09" db="EMBL/GenBank/DDBJ databases">
        <authorList>
            <person name="Sun Q."/>
            <person name="Zhou Y."/>
        </authorList>
    </citation>
    <scope>NUCLEOTIDE SEQUENCE</scope>
    <source>
        <strain evidence="19">CGMCC 1.15330</strain>
    </source>
</reference>
<dbReference type="SUPFAM" id="SSF56672">
    <property type="entry name" value="DNA/RNA polymerases"/>
    <property type="match status" value="1"/>
</dbReference>
<dbReference type="InterPro" id="IPR050116">
    <property type="entry name" value="DNA_polymerase-Y"/>
</dbReference>
<feature type="binding site" evidence="17">
    <location>
        <position position="107"/>
    </location>
    <ligand>
        <name>Mg(2+)</name>
        <dbReference type="ChEBI" id="CHEBI:18420"/>
    </ligand>
</feature>
<dbReference type="PANTHER" id="PTHR11076:SF33">
    <property type="entry name" value="DNA POLYMERASE KAPPA"/>
    <property type="match status" value="1"/>
</dbReference>
<dbReference type="PANTHER" id="PTHR11076">
    <property type="entry name" value="DNA REPAIR POLYMERASE UMUC / TRANSFERASE FAMILY MEMBER"/>
    <property type="match status" value="1"/>
</dbReference>
<comment type="similarity">
    <text evidence="2 17">Belongs to the DNA polymerase type-Y family.</text>
</comment>
<sequence length="359" mass="39054">MADAPVRKIIHVDMDAFFASVEQRDDPTLRGRPVAVGGSRARGVVAAASYEARVFGVRSAMPSSTAVRRCPDLVFVKPRFEVYRSVSHQIREIFRDYTDLVEPLSLDEAYLDVSEDRHALGSARAIAEAIRTRIRETTGLTASAGVSYNKFIAKLASDQNKPDGLCVIPPAKGPDFVASLPVARFHGVGPVTARRMEALGILTGADLRDRPLPWLQAHFGSFAHYLHGAARGQDHRPVRSHRIAKSIGAERTFERDLTEPAALDEKLVLVADAAWDRVERAGIGGRTVTLKLRRHDFSTITRARSFAQPLTSKAAFLETGRALLAAELPVPGGIRLLGLTLSALGEAAEVEEVQPGLPF</sequence>
<feature type="binding site" evidence="17">
    <location>
        <position position="13"/>
    </location>
    <ligand>
        <name>Mg(2+)</name>
        <dbReference type="ChEBI" id="CHEBI:18420"/>
    </ligand>
</feature>
<dbReference type="InterPro" id="IPR017961">
    <property type="entry name" value="DNA_pol_Y-fam_little_finger"/>
</dbReference>
<dbReference type="Gene3D" id="3.30.70.270">
    <property type="match status" value="1"/>
</dbReference>
<comment type="cofactor">
    <cofactor evidence="17">
        <name>Mg(2+)</name>
        <dbReference type="ChEBI" id="CHEBI:18420"/>
    </cofactor>
    <text evidence="17">Binds 2 magnesium ions per subunit.</text>
</comment>
<keyword evidence="5 17" id="KW-0963">Cytoplasm</keyword>
<evidence type="ECO:0000256" key="7">
    <source>
        <dbReference type="ARBA" id="ARBA00022695"/>
    </source>
</evidence>
<dbReference type="GO" id="GO:0006261">
    <property type="term" value="P:DNA-templated DNA replication"/>
    <property type="evidence" value="ECO:0007669"/>
    <property type="project" value="UniProtKB-UniRule"/>
</dbReference>
<name>A0A916T8M8_9SPHN</name>
<keyword evidence="14 17" id="KW-0234">DNA repair</keyword>
<dbReference type="HAMAP" id="MF_01113">
    <property type="entry name" value="DNApol_IV"/>
    <property type="match status" value="1"/>
</dbReference>
<dbReference type="InterPro" id="IPR043502">
    <property type="entry name" value="DNA/RNA_pol_sf"/>
</dbReference>
<keyword evidence="4 17" id="KW-0515">Mutator protein</keyword>
<dbReference type="Gene3D" id="1.10.150.20">
    <property type="entry name" value="5' to 3' exonuclease, C-terminal subdomain"/>
    <property type="match status" value="1"/>
</dbReference>
<feature type="domain" description="UmuC" evidence="18">
    <location>
        <begin position="9"/>
        <end position="189"/>
    </location>
</feature>
<dbReference type="InterPro" id="IPR036775">
    <property type="entry name" value="DNA_pol_Y-fam_lit_finger_sf"/>
</dbReference>
<dbReference type="PROSITE" id="PS50173">
    <property type="entry name" value="UMUC"/>
    <property type="match status" value="1"/>
</dbReference>
<evidence type="ECO:0000256" key="11">
    <source>
        <dbReference type="ARBA" id="ARBA00022842"/>
    </source>
</evidence>
<reference evidence="19" key="1">
    <citation type="journal article" date="2014" name="Int. J. Syst. Evol. Microbiol.">
        <title>Complete genome sequence of Corynebacterium casei LMG S-19264T (=DSM 44701T), isolated from a smear-ripened cheese.</title>
        <authorList>
            <consortium name="US DOE Joint Genome Institute (JGI-PGF)"/>
            <person name="Walter F."/>
            <person name="Albersmeier A."/>
            <person name="Kalinowski J."/>
            <person name="Ruckert C."/>
        </authorList>
    </citation>
    <scope>NUCLEOTIDE SEQUENCE</scope>
    <source>
        <strain evidence="19">CGMCC 1.15330</strain>
    </source>
</reference>
<evidence type="ECO:0000256" key="17">
    <source>
        <dbReference type="HAMAP-Rule" id="MF_01113"/>
    </source>
</evidence>
<keyword evidence="6 17" id="KW-0808">Transferase</keyword>
<dbReference type="GO" id="GO:0005829">
    <property type="term" value="C:cytosol"/>
    <property type="evidence" value="ECO:0007669"/>
    <property type="project" value="TreeGrafter"/>
</dbReference>
<evidence type="ECO:0000256" key="10">
    <source>
        <dbReference type="ARBA" id="ARBA00022763"/>
    </source>
</evidence>
<keyword evidence="13 17" id="KW-0238">DNA-binding</keyword>
<dbReference type="InterPro" id="IPR001126">
    <property type="entry name" value="UmuC"/>
</dbReference>
<dbReference type="Pfam" id="PF00817">
    <property type="entry name" value="IMS"/>
    <property type="match status" value="1"/>
</dbReference>
<dbReference type="GO" id="GO:0042276">
    <property type="term" value="P:error-prone translesion synthesis"/>
    <property type="evidence" value="ECO:0007669"/>
    <property type="project" value="TreeGrafter"/>
</dbReference>
<accession>A0A916T8M8</accession>
<keyword evidence="10 17" id="KW-0227">DNA damage</keyword>
<evidence type="ECO:0000256" key="6">
    <source>
        <dbReference type="ARBA" id="ARBA00022679"/>
    </source>
</evidence>
<dbReference type="Proteomes" id="UP000623067">
    <property type="component" value="Unassembled WGS sequence"/>
</dbReference>
<dbReference type="NCBIfam" id="NF002677">
    <property type="entry name" value="PRK02406.1"/>
    <property type="match status" value="1"/>
</dbReference>
<dbReference type="EMBL" id="BMIH01000003">
    <property type="protein sequence ID" value="GGB35983.1"/>
    <property type="molecule type" value="Genomic_DNA"/>
</dbReference>
<dbReference type="Pfam" id="PF11798">
    <property type="entry name" value="IMS_HHH"/>
    <property type="match status" value="1"/>
</dbReference>
<evidence type="ECO:0000256" key="9">
    <source>
        <dbReference type="ARBA" id="ARBA00022723"/>
    </source>
</evidence>
<feature type="site" description="Substrate discrimination" evidence="17">
    <location>
        <position position="18"/>
    </location>
</feature>
<keyword evidence="7 17" id="KW-0548">Nucleotidyltransferase</keyword>
<evidence type="ECO:0000256" key="13">
    <source>
        <dbReference type="ARBA" id="ARBA00023125"/>
    </source>
</evidence>
<feature type="active site" evidence="17">
    <location>
        <position position="108"/>
    </location>
</feature>
<keyword evidence="8 17" id="KW-0235">DNA replication</keyword>
<gene>
    <name evidence="19" type="primary">dinB2</name>
    <name evidence="17" type="synonym">dinB</name>
    <name evidence="19" type="ORF">GCM10011380_26710</name>
</gene>
<dbReference type="Gene3D" id="3.40.1170.60">
    <property type="match status" value="1"/>
</dbReference>
<comment type="function">
    <text evidence="15 17">Poorly processive, error-prone DNA polymerase involved in untargeted mutagenesis. Copies undamaged DNA at stalled replication forks, which arise in vivo from mismatched or misaligned primer ends. These misaligned primers can be extended by PolIV. Exhibits no 3'-5' exonuclease (proofreading) activity. May be involved in translesional synthesis, in conjunction with the beta clamp from PolIII.</text>
</comment>
<dbReference type="Pfam" id="PF11799">
    <property type="entry name" value="IMS_C"/>
    <property type="match status" value="1"/>
</dbReference>
<dbReference type="SUPFAM" id="SSF100879">
    <property type="entry name" value="Lesion bypass DNA polymerase (Y-family), little finger domain"/>
    <property type="match status" value="1"/>
</dbReference>
<dbReference type="GO" id="GO:0009432">
    <property type="term" value="P:SOS response"/>
    <property type="evidence" value="ECO:0007669"/>
    <property type="project" value="TreeGrafter"/>
</dbReference>
<organism evidence="19 20">
    <name type="scientific">Sphingomonas metalli</name>
    <dbReference type="NCBI Taxonomy" id="1779358"/>
    <lineage>
        <taxon>Bacteria</taxon>
        <taxon>Pseudomonadati</taxon>
        <taxon>Pseudomonadota</taxon>
        <taxon>Alphaproteobacteria</taxon>
        <taxon>Sphingomonadales</taxon>
        <taxon>Sphingomonadaceae</taxon>
        <taxon>Sphingomonas</taxon>
    </lineage>
</organism>
<keyword evidence="12 17" id="KW-0239">DNA-directed DNA polymerase</keyword>
<evidence type="ECO:0000259" key="18">
    <source>
        <dbReference type="PROSITE" id="PS50173"/>
    </source>
</evidence>
<protein>
    <recommendedName>
        <fullName evidence="17">DNA polymerase IV</fullName>
        <shortName evidence="17">Pol IV</shortName>
        <ecNumber evidence="17">2.7.7.7</ecNumber>
    </recommendedName>
</protein>
<dbReference type="GO" id="GO:0003684">
    <property type="term" value="F:damaged DNA binding"/>
    <property type="evidence" value="ECO:0007669"/>
    <property type="project" value="InterPro"/>
</dbReference>
<comment type="caution">
    <text evidence="19">The sequence shown here is derived from an EMBL/GenBank/DDBJ whole genome shotgun (WGS) entry which is preliminary data.</text>
</comment>
<dbReference type="GO" id="GO:0000287">
    <property type="term" value="F:magnesium ion binding"/>
    <property type="evidence" value="ECO:0007669"/>
    <property type="project" value="UniProtKB-UniRule"/>
</dbReference>
<keyword evidence="11 17" id="KW-0460">Magnesium</keyword>
<evidence type="ECO:0000256" key="2">
    <source>
        <dbReference type="ARBA" id="ARBA00010945"/>
    </source>
</evidence>
<evidence type="ECO:0000313" key="19">
    <source>
        <dbReference type="EMBL" id="GGB35983.1"/>
    </source>
</evidence>
<comment type="subcellular location">
    <subcellularLocation>
        <location evidence="1 17">Cytoplasm</location>
    </subcellularLocation>
</comment>
<dbReference type="GO" id="GO:0006281">
    <property type="term" value="P:DNA repair"/>
    <property type="evidence" value="ECO:0007669"/>
    <property type="project" value="UniProtKB-UniRule"/>
</dbReference>
<evidence type="ECO:0000256" key="16">
    <source>
        <dbReference type="ARBA" id="ARBA00049244"/>
    </source>
</evidence>
<evidence type="ECO:0000313" key="20">
    <source>
        <dbReference type="Proteomes" id="UP000623067"/>
    </source>
</evidence>